<accession>A0A1S8B0K7</accession>
<keyword evidence="3" id="KW-1185">Reference proteome</keyword>
<name>A0A1S8B0K7_9EURY</name>
<evidence type="ECO:0000313" key="3">
    <source>
        <dbReference type="Proteomes" id="UP000189370"/>
    </source>
</evidence>
<gene>
    <name evidence="2" type="ORF">A6E15_15990</name>
</gene>
<feature type="region of interest" description="Disordered" evidence="1">
    <location>
        <begin position="37"/>
        <end position="63"/>
    </location>
</feature>
<dbReference type="AlphaFoldDB" id="A0A1S8B0K7"/>
<evidence type="ECO:0000256" key="1">
    <source>
        <dbReference type="SAM" id="MobiDB-lite"/>
    </source>
</evidence>
<dbReference type="Proteomes" id="UP000189370">
    <property type="component" value="Unassembled WGS sequence"/>
</dbReference>
<organism evidence="2 3">
    <name type="scientific">Natrinema saccharevitans</name>
    <dbReference type="NCBI Taxonomy" id="301967"/>
    <lineage>
        <taxon>Archaea</taxon>
        <taxon>Methanobacteriati</taxon>
        <taxon>Methanobacteriota</taxon>
        <taxon>Stenosarchaea group</taxon>
        <taxon>Halobacteria</taxon>
        <taxon>Halobacteriales</taxon>
        <taxon>Natrialbaceae</taxon>
        <taxon>Natrinema</taxon>
    </lineage>
</organism>
<evidence type="ECO:0000313" key="2">
    <source>
        <dbReference type="EMBL" id="OLZ42376.1"/>
    </source>
</evidence>
<proteinExistence type="predicted"/>
<sequence>MQFTRRLRVELERHEVAVGTEFTVRVRDDRRRPVEGAVVEAGRKSARVVSSGPGDERSASGRR</sequence>
<reference evidence="3" key="1">
    <citation type="submission" date="2016-04" db="EMBL/GenBank/DDBJ databases">
        <authorList>
            <person name="Chen S.-C."/>
            <person name="Lai M.-C."/>
        </authorList>
    </citation>
    <scope>NUCLEOTIDE SEQUENCE [LARGE SCALE GENOMIC DNA]</scope>
    <source>
        <strain evidence="3">AB14</strain>
    </source>
</reference>
<feature type="compositionally biased region" description="Basic and acidic residues" evidence="1">
    <location>
        <begin position="54"/>
        <end position="63"/>
    </location>
</feature>
<dbReference type="EMBL" id="LWLN01000001">
    <property type="protein sequence ID" value="OLZ42376.1"/>
    <property type="molecule type" value="Genomic_DNA"/>
</dbReference>
<dbReference type="STRING" id="301967.A6E15_15990"/>
<dbReference type="RefSeq" id="WP_076147753.1">
    <property type="nucleotide sequence ID" value="NZ_LWLN01000001.1"/>
</dbReference>
<protein>
    <submittedName>
        <fullName evidence="2">Uncharacterized protein</fullName>
    </submittedName>
</protein>
<comment type="caution">
    <text evidence="2">The sequence shown here is derived from an EMBL/GenBank/DDBJ whole genome shotgun (WGS) entry which is preliminary data.</text>
</comment>